<dbReference type="PANTHER" id="PTHR33165">
    <property type="entry name" value="F-BOX DOMAIN CONTAINING PROTEIN-LIKE-RELATED"/>
    <property type="match status" value="1"/>
</dbReference>
<feature type="domain" description="KIB1-4 beta-propeller" evidence="1">
    <location>
        <begin position="21"/>
        <end position="276"/>
    </location>
</feature>
<dbReference type="Gramene" id="OPUNC02G20700.1">
    <property type="protein sequence ID" value="OPUNC02G20700.1"/>
    <property type="gene ID" value="OPUNC02G20700"/>
</dbReference>
<reference evidence="2" key="2">
    <citation type="submission" date="2018-05" db="EMBL/GenBank/DDBJ databases">
        <title>OpunRS2 (Oryza punctata Reference Sequence Version 2).</title>
        <authorList>
            <person name="Zhang J."/>
            <person name="Kudrna D."/>
            <person name="Lee S."/>
            <person name="Talag J."/>
            <person name="Welchert J."/>
            <person name="Wing R.A."/>
        </authorList>
    </citation>
    <scope>NUCLEOTIDE SEQUENCE [LARGE SCALE GENOMIC DNA]</scope>
</reference>
<protein>
    <recommendedName>
        <fullName evidence="1">KIB1-4 beta-propeller domain-containing protein</fullName>
    </recommendedName>
</protein>
<name>A0A0E0K1X8_ORYPU</name>
<dbReference type="AlphaFoldDB" id="A0A0E0K1X8"/>
<dbReference type="OMA" id="AFIGMTH"/>
<evidence type="ECO:0000259" key="1">
    <source>
        <dbReference type="Pfam" id="PF03478"/>
    </source>
</evidence>
<dbReference type="HOGENOM" id="CLU_861618_0_0_1"/>
<dbReference type="PANTHER" id="PTHR33165:SF85">
    <property type="entry name" value="OS08G0285100 PROTEIN"/>
    <property type="match status" value="1"/>
</dbReference>
<proteinExistence type="predicted"/>
<evidence type="ECO:0000313" key="3">
    <source>
        <dbReference type="Proteomes" id="UP000026962"/>
    </source>
</evidence>
<dbReference type="eggNOG" id="ENOG502RRP0">
    <property type="taxonomic scope" value="Eukaryota"/>
</dbReference>
<keyword evidence="3" id="KW-1185">Reference proteome</keyword>
<sequence length="323" mass="35427">MVLAITPDTGHRRRLPNLATATRAIRLLDPLTGALTDFPAFTVSNVVAAVAQVKPEYVSAVFRRFPWGGTNPYAMDGAGIDDSTSPPTLLLCLRNSLSNIIFAKPGDERWTLVSQGDAFFPQYEREGKVLYHSLLSFHGRCYVTTPEGSVYAVVLSPLPRLARIVQQQSDVCPYRYRHQAYVCSFLAIAGGGGDGGMLMVRYWIDIENFGDRGAYKRSELFTVRGGIDDGGRPVTGRIEVLEVDVAGRRLLPMSGGLGRRAAFVVSSDTFPSVAADAVLRDAAPSQVEHLLPHEQQSSPHEFEFDMSQRLLFPAYNPAMSMSI</sequence>
<reference evidence="2" key="1">
    <citation type="submission" date="2015-04" db="UniProtKB">
        <authorList>
            <consortium name="EnsemblPlants"/>
        </authorList>
    </citation>
    <scope>IDENTIFICATION</scope>
</reference>
<dbReference type="Pfam" id="PF03478">
    <property type="entry name" value="Beta-prop_KIB1-4"/>
    <property type="match status" value="1"/>
</dbReference>
<dbReference type="EnsemblPlants" id="OPUNC02G20700.1">
    <property type="protein sequence ID" value="OPUNC02G20700.1"/>
    <property type="gene ID" value="OPUNC02G20700"/>
</dbReference>
<organism evidence="2">
    <name type="scientific">Oryza punctata</name>
    <name type="common">Red rice</name>
    <dbReference type="NCBI Taxonomy" id="4537"/>
    <lineage>
        <taxon>Eukaryota</taxon>
        <taxon>Viridiplantae</taxon>
        <taxon>Streptophyta</taxon>
        <taxon>Embryophyta</taxon>
        <taxon>Tracheophyta</taxon>
        <taxon>Spermatophyta</taxon>
        <taxon>Magnoliopsida</taxon>
        <taxon>Liliopsida</taxon>
        <taxon>Poales</taxon>
        <taxon>Poaceae</taxon>
        <taxon>BOP clade</taxon>
        <taxon>Oryzoideae</taxon>
        <taxon>Oryzeae</taxon>
        <taxon>Oryzinae</taxon>
        <taxon>Oryza</taxon>
    </lineage>
</organism>
<evidence type="ECO:0000313" key="2">
    <source>
        <dbReference type="EnsemblPlants" id="OPUNC02G20700.1"/>
    </source>
</evidence>
<dbReference type="Proteomes" id="UP000026962">
    <property type="component" value="Chromosome 2"/>
</dbReference>
<accession>A0A0E0K1X8</accession>
<dbReference type="InterPro" id="IPR005174">
    <property type="entry name" value="KIB1-4_b-propeller"/>
</dbReference>